<feature type="compositionally biased region" description="Polar residues" evidence="1">
    <location>
        <begin position="976"/>
        <end position="989"/>
    </location>
</feature>
<evidence type="ECO:0000256" key="1">
    <source>
        <dbReference type="SAM" id="MobiDB-lite"/>
    </source>
</evidence>
<dbReference type="EMBL" id="CP110436">
    <property type="protein sequence ID" value="WAQ92120.1"/>
    <property type="molecule type" value="Genomic_DNA"/>
</dbReference>
<keyword evidence="4" id="KW-1185">Reference proteome</keyword>
<sequence>MSALSANRCWFWLLLIILFRPTNAWITAGHRPLRKRTIVDLSTARPPSSSPLASTNLLKTYPTNIKPNLLPDSVATSSPVTIPQDTLHLTLNGPSDGSLVGSRSSWLPEESKVEKQRDPIIDRLPSIQELLTKWDPARKSTSNAEPTIPQGSAADEHIRGQVAKLVDQFEQLIKDHQPTAHPAQGPNPTYESTERSVRLGSELLSPIKRLRYLFKKFLATSMPQLATNQPAVPGKADPLATVQLLGNVQVPRPTVPRNNLRLAIGRQIPTKLHQTESTSAPAIADKVIVPSYSKTTNSLMLGPTITAGRDILSAPRPPQLERTRASVMMISKIFSKKPLSVTVLSTDQSLSHKEVQTLIYHFLDPELHTRITAFCNALFRRFEGDSQKSSEALQEDQTLALDLPSARKLVSIESTEQPDEAVFSMLNLPLLVSSPALDHGGFVSKNLHSAEGAAASAEGRSLYQMNNIKALFATLYSAAGVQIQFLQVLLERGASISSELPMSHAFDEVRKFTIVKIIKPWSASSQKTVGHIISQIRSLIKPMFRLEAPEQRTGGLHVEALTVPVAKLDQLVPQPYQEIPLRGTSYRKMSLDGDRAVEQPKIAIAAPQQPRHSESSHLSRLMSQKAARQNPIQTTHSLQENTPTHSRPISLQVLLDPKTDTNIFTLYRALFKSSRQFVQGTETRPLHSVHQLDFHSSPRDQLLAESSLRTVSSAGTHQVRDQNVGTGKLIGQPTGHSDPVFQVIGAKTLFVTVNRVVHEYKNFFSGMGRQSSELYSGSVNSMSFIQDKKLTLLNICQAFSSSTQKPLALIVSQIWYIVDRFPSTAALRTFTNKQPLRTLVQGERDGVFSRLTLDLPYKLTGRRSSSSNPTKNQLQLTDSETTQSRLVTPPSSDTRLPGIGEGLGNIQGVPKPIEASSSKIPVTENVKSPIQSLPPPTTTNKLSNVPPPLDQVPVSDPVVAIPGPSLLNDASKRVNRGSQQEALSQTTEDPTPRIRQNLGKIDDLPEKPEARDPRSHAEVIKQLNQVPTIDPSHPTDDIHGSAATAINPPIEKPRELRKDDTLDRNPSDNEASKKDDHDHLGPRMSFYPESGQHQVD</sequence>
<feature type="compositionally biased region" description="Basic and acidic residues" evidence="1">
    <location>
        <begin position="1000"/>
        <end position="1019"/>
    </location>
</feature>
<protein>
    <submittedName>
        <fullName evidence="3">Uncharacterized protein</fullName>
    </submittedName>
</protein>
<keyword evidence="2" id="KW-0732">Signal</keyword>
<dbReference type="GeneID" id="77804817"/>
<organism evidence="3 4">
    <name type="scientific">Puccinia triticina</name>
    <dbReference type="NCBI Taxonomy" id="208348"/>
    <lineage>
        <taxon>Eukaryota</taxon>
        <taxon>Fungi</taxon>
        <taxon>Dikarya</taxon>
        <taxon>Basidiomycota</taxon>
        <taxon>Pucciniomycotina</taxon>
        <taxon>Pucciniomycetes</taxon>
        <taxon>Pucciniales</taxon>
        <taxon>Pucciniaceae</taxon>
        <taxon>Puccinia</taxon>
    </lineage>
</organism>
<feature type="region of interest" description="Disordered" evidence="1">
    <location>
        <begin position="924"/>
        <end position="943"/>
    </location>
</feature>
<feature type="compositionally biased region" description="Polar residues" evidence="1">
    <location>
        <begin position="862"/>
        <end position="894"/>
    </location>
</feature>
<feature type="signal peptide" evidence="2">
    <location>
        <begin position="1"/>
        <end position="24"/>
    </location>
</feature>
<name>A0ABY7D7Y7_9BASI</name>
<evidence type="ECO:0000256" key="2">
    <source>
        <dbReference type="SAM" id="SignalP"/>
    </source>
</evidence>
<gene>
    <name evidence="3" type="ORF">PtA15_16A25</name>
</gene>
<evidence type="ECO:0000313" key="4">
    <source>
        <dbReference type="Proteomes" id="UP001164743"/>
    </source>
</evidence>
<feature type="compositionally biased region" description="Basic and acidic residues" evidence="1">
    <location>
        <begin position="1051"/>
        <end position="1081"/>
    </location>
</feature>
<dbReference type="Proteomes" id="UP001164743">
    <property type="component" value="Chromosome 16A"/>
</dbReference>
<feature type="region of interest" description="Disordered" evidence="1">
    <location>
        <begin position="960"/>
        <end position="1096"/>
    </location>
</feature>
<dbReference type="RefSeq" id="XP_053027675.1">
    <property type="nucleotide sequence ID" value="XM_053163933.1"/>
</dbReference>
<proteinExistence type="predicted"/>
<evidence type="ECO:0000313" key="3">
    <source>
        <dbReference type="EMBL" id="WAQ92120.1"/>
    </source>
</evidence>
<feature type="region of interest" description="Disordered" evidence="1">
    <location>
        <begin position="859"/>
        <end position="911"/>
    </location>
</feature>
<reference evidence="3" key="1">
    <citation type="submission" date="2022-10" db="EMBL/GenBank/DDBJ databases">
        <title>Puccinia triticina Genome sequencing and assembly.</title>
        <authorList>
            <person name="Li C."/>
        </authorList>
    </citation>
    <scope>NUCLEOTIDE SEQUENCE</scope>
    <source>
        <strain evidence="3">Pt15</strain>
    </source>
</reference>
<feature type="compositionally biased region" description="Polar residues" evidence="1">
    <location>
        <begin position="618"/>
        <end position="645"/>
    </location>
</feature>
<feature type="chain" id="PRO_5047116010" evidence="2">
    <location>
        <begin position="25"/>
        <end position="1096"/>
    </location>
</feature>
<feature type="region of interest" description="Disordered" evidence="1">
    <location>
        <begin position="604"/>
        <end position="645"/>
    </location>
</feature>
<accession>A0ABY7D7Y7</accession>